<accession>A0A2W4R123</accession>
<dbReference type="InterPro" id="IPR029479">
    <property type="entry name" value="Nitroreductase"/>
</dbReference>
<dbReference type="PANTHER" id="PTHR43673:SF10">
    <property type="entry name" value="NADH DEHYDROGENASE_NAD(P)H NITROREDUCTASE XCC3605-RELATED"/>
    <property type="match status" value="1"/>
</dbReference>
<evidence type="ECO:0000313" key="5">
    <source>
        <dbReference type="Proteomes" id="UP000249396"/>
    </source>
</evidence>
<evidence type="ECO:0000256" key="2">
    <source>
        <dbReference type="ARBA" id="ARBA00023002"/>
    </source>
</evidence>
<dbReference type="PANTHER" id="PTHR43673">
    <property type="entry name" value="NAD(P)H NITROREDUCTASE YDGI-RELATED"/>
    <property type="match status" value="1"/>
</dbReference>
<dbReference type="SUPFAM" id="SSF55469">
    <property type="entry name" value="FMN-dependent nitroreductase-like"/>
    <property type="match status" value="1"/>
</dbReference>
<evidence type="ECO:0000259" key="3">
    <source>
        <dbReference type="Pfam" id="PF00881"/>
    </source>
</evidence>
<dbReference type="GO" id="GO:0016491">
    <property type="term" value="F:oxidoreductase activity"/>
    <property type="evidence" value="ECO:0007669"/>
    <property type="project" value="UniProtKB-KW"/>
</dbReference>
<protein>
    <submittedName>
        <fullName evidence="4">Nitroreductase family protein</fullName>
    </submittedName>
</protein>
<dbReference type="Gene3D" id="3.40.109.10">
    <property type="entry name" value="NADH Oxidase"/>
    <property type="match status" value="1"/>
</dbReference>
<gene>
    <name evidence="4" type="ORF">DM484_15125</name>
</gene>
<keyword evidence="2" id="KW-0560">Oxidoreductase</keyword>
<dbReference type="InterPro" id="IPR000415">
    <property type="entry name" value="Nitroreductase-like"/>
</dbReference>
<dbReference type="Pfam" id="PF00881">
    <property type="entry name" value="Nitroreductase"/>
    <property type="match status" value="2"/>
</dbReference>
<organism evidence="4 5">
    <name type="scientific">Candidatus Methylumidiphilus alinenensis</name>
    <dbReference type="NCBI Taxonomy" id="2202197"/>
    <lineage>
        <taxon>Bacteria</taxon>
        <taxon>Pseudomonadati</taxon>
        <taxon>Pseudomonadota</taxon>
        <taxon>Gammaproteobacteria</taxon>
        <taxon>Methylococcales</taxon>
        <taxon>Candidatus Methylumidiphilus</taxon>
    </lineage>
</organism>
<dbReference type="AlphaFoldDB" id="A0A2W4R123"/>
<evidence type="ECO:0000256" key="1">
    <source>
        <dbReference type="ARBA" id="ARBA00007118"/>
    </source>
</evidence>
<feature type="domain" description="Nitroreductase" evidence="3">
    <location>
        <begin position="14"/>
        <end position="70"/>
    </location>
</feature>
<evidence type="ECO:0000313" key="4">
    <source>
        <dbReference type="EMBL" id="PZN77213.1"/>
    </source>
</evidence>
<comment type="caution">
    <text evidence="4">The sequence shown here is derived from an EMBL/GenBank/DDBJ whole genome shotgun (WGS) entry which is preliminary data.</text>
</comment>
<feature type="non-terminal residue" evidence="4">
    <location>
        <position position="1"/>
    </location>
</feature>
<reference evidence="4 5" key="1">
    <citation type="journal article" date="2018" name="Aquat. Microb. Ecol.">
        <title>Gammaproteobacterial methanotrophs dominate.</title>
        <authorList>
            <person name="Rissanen A.J."/>
            <person name="Saarenheimo J."/>
            <person name="Tiirola M."/>
            <person name="Peura S."/>
            <person name="Aalto S.L."/>
            <person name="Karvinen A."/>
            <person name="Nykanen H."/>
        </authorList>
    </citation>
    <scope>NUCLEOTIDE SEQUENCE [LARGE SCALE GENOMIC DNA]</scope>
    <source>
        <strain evidence="4">AMbin10</strain>
    </source>
</reference>
<dbReference type="CDD" id="cd02138">
    <property type="entry name" value="TdsD-like"/>
    <property type="match status" value="1"/>
</dbReference>
<feature type="domain" description="Nitroreductase" evidence="3">
    <location>
        <begin position="82"/>
        <end position="159"/>
    </location>
</feature>
<proteinExistence type="inferred from homology"/>
<comment type="similarity">
    <text evidence="1">Belongs to the nitroreductase family.</text>
</comment>
<name>A0A2W4R123_9GAMM</name>
<dbReference type="Proteomes" id="UP000249396">
    <property type="component" value="Unassembled WGS sequence"/>
</dbReference>
<sequence length="194" mass="21467">TRIPEHDIDPLFIERWSPRAFTGEPIDDETLLIFFEAARWAPSSYNSQPWRFIYAKNGTEHWGRFLELLFEFNRGWAQNASALVILLSKTTFVPPGKTEASPATSHAFDTGAAWASLALQASLSGWHTHAMGGYDKDKARVALGVPDGYELQAAVAIGRLGDKSLLPASLQEREQPSPRRPLGELVAEGVFAFI</sequence>
<dbReference type="EMBL" id="QJPH01000341">
    <property type="protein sequence ID" value="PZN77213.1"/>
    <property type="molecule type" value="Genomic_DNA"/>
</dbReference>